<accession>A0A1Y1RQ05</accession>
<organism evidence="2 3">
    <name type="scientific">Rothia nasimurium</name>
    <dbReference type="NCBI Taxonomy" id="85336"/>
    <lineage>
        <taxon>Bacteria</taxon>
        <taxon>Bacillati</taxon>
        <taxon>Actinomycetota</taxon>
        <taxon>Actinomycetes</taxon>
        <taxon>Micrococcales</taxon>
        <taxon>Micrococcaceae</taxon>
        <taxon>Rothia</taxon>
    </lineage>
</organism>
<name>A0A1Y1RQ05_9MICC</name>
<comment type="caution">
    <text evidence="2">The sequence shown here is derived from an EMBL/GenBank/DDBJ whole genome shotgun (WGS) entry which is preliminary data.</text>
</comment>
<feature type="transmembrane region" description="Helical" evidence="1">
    <location>
        <begin position="123"/>
        <end position="142"/>
    </location>
</feature>
<sequence>MAVSTLALLTTSNWRIVYILAAVLATLFCLWFCFHKTQRKQENTVDSDFSETRGSWEALIIPITLTILMGAGSSVYWTYGRSVAETQTGLSEVQSMLFWGLIGVAGVAGSFSGDAVSRYGTEISWATCSVILGASIVMLPFAGHIVVALVSGALFGAFYTVMCGLTIELGREAWADAVGSATSILFATIAVGQTLGSLLIGVFVAGIGLPVLFIAGGVLVLVGAVLVWRKSKKESA</sequence>
<dbReference type="Pfam" id="PF06779">
    <property type="entry name" value="MFS_4"/>
    <property type="match status" value="1"/>
</dbReference>
<keyword evidence="1" id="KW-0812">Transmembrane</keyword>
<dbReference type="Gene3D" id="1.20.1250.20">
    <property type="entry name" value="MFS general substrate transporter like domains"/>
    <property type="match status" value="1"/>
</dbReference>
<dbReference type="GO" id="GO:0005886">
    <property type="term" value="C:plasma membrane"/>
    <property type="evidence" value="ECO:0007669"/>
    <property type="project" value="TreeGrafter"/>
</dbReference>
<evidence type="ECO:0000313" key="2">
    <source>
        <dbReference type="EMBL" id="ORC20201.1"/>
    </source>
</evidence>
<evidence type="ECO:0000256" key="1">
    <source>
        <dbReference type="SAM" id="Phobius"/>
    </source>
</evidence>
<feature type="transmembrane region" description="Helical" evidence="1">
    <location>
        <begin position="174"/>
        <end position="192"/>
    </location>
</feature>
<keyword evidence="1" id="KW-0472">Membrane</keyword>
<feature type="transmembrane region" description="Helical" evidence="1">
    <location>
        <begin position="97"/>
        <end position="116"/>
    </location>
</feature>
<feature type="transmembrane region" description="Helical" evidence="1">
    <location>
        <begin position="55"/>
        <end position="77"/>
    </location>
</feature>
<dbReference type="Proteomes" id="UP000192359">
    <property type="component" value="Unassembled WGS sequence"/>
</dbReference>
<feature type="transmembrane region" description="Helical" evidence="1">
    <location>
        <begin position="148"/>
        <end position="167"/>
    </location>
</feature>
<dbReference type="PANTHER" id="PTHR23537:SF1">
    <property type="entry name" value="SUGAR TRANSPORTER"/>
    <property type="match status" value="1"/>
</dbReference>
<keyword evidence="3" id="KW-1185">Reference proteome</keyword>
<dbReference type="AlphaFoldDB" id="A0A1Y1RQ05"/>
<evidence type="ECO:0000313" key="3">
    <source>
        <dbReference type="Proteomes" id="UP000192359"/>
    </source>
</evidence>
<reference evidence="2 3" key="1">
    <citation type="submission" date="2016-05" db="EMBL/GenBank/DDBJ databases">
        <title>Draft genome sequence of a porcine commensal Rothia nasimurium.</title>
        <authorList>
            <person name="Gaiser R.A."/>
            <person name="Van Baarlen P."/>
            <person name="Wells J.M."/>
        </authorList>
    </citation>
    <scope>NUCLEOTIDE SEQUENCE [LARGE SCALE GENOMIC DNA]</scope>
    <source>
        <strain evidence="2 3">PT-32</strain>
    </source>
</reference>
<gene>
    <name evidence="2" type="ORF">A7979_11350</name>
</gene>
<dbReference type="PANTHER" id="PTHR23537">
    <property type="match status" value="1"/>
</dbReference>
<protein>
    <submittedName>
        <fullName evidence="2">Uncharacterized protein</fullName>
    </submittedName>
</protein>
<feature type="transmembrane region" description="Helical" evidence="1">
    <location>
        <begin position="16"/>
        <end position="34"/>
    </location>
</feature>
<dbReference type="EMBL" id="LXWF01000016">
    <property type="protein sequence ID" value="ORC20201.1"/>
    <property type="molecule type" value="Genomic_DNA"/>
</dbReference>
<dbReference type="InterPro" id="IPR036259">
    <property type="entry name" value="MFS_trans_sf"/>
</dbReference>
<proteinExistence type="predicted"/>
<feature type="transmembrane region" description="Helical" evidence="1">
    <location>
        <begin position="198"/>
        <end position="228"/>
    </location>
</feature>
<dbReference type="InterPro" id="IPR010645">
    <property type="entry name" value="MFS_4"/>
</dbReference>
<keyword evidence="1" id="KW-1133">Transmembrane helix</keyword>
<dbReference type="OrthoDB" id="2957247at2"/>
<dbReference type="SUPFAM" id="SSF103473">
    <property type="entry name" value="MFS general substrate transporter"/>
    <property type="match status" value="1"/>
</dbReference>